<evidence type="ECO:0000313" key="7">
    <source>
        <dbReference type="EMBL" id="KAJ4747833.1"/>
    </source>
</evidence>
<comment type="similarity">
    <text evidence="1 5">Belongs to the cytochrome P450 family.</text>
</comment>
<evidence type="ECO:0000256" key="2">
    <source>
        <dbReference type="ARBA" id="ARBA00022723"/>
    </source>
</evidence>
<dbReference type="FunFam" id="1.10.630.10:FF:000011">
    <property type="entry name" value="Cytochrome P450 83B1"/>
    <property type="match status" value="1"/>
</dbReference>
<dbReference type="GO" id="GO:0020037">
    <property type="term" value="F:heme binding"/>
    <property type="evidence" value="ECO:0007669"/>
    <property type="project" value="InterPro"/>
</dbReference>
<dbReference type="Pfam" id="PF00067">
    <property type="entry name" value="p450"/>
    <property type="match status" value="1"/>
</dbReference>
<protein>
    <submittedName>
        <fullName evidence="7">Cytochrome P450</fullName>
    </submittedName>
</protein>
<dbReference type="PANTHER" id="PTHR47955">
    <property type="entry name" value="CYTOCHROME P450 FAMILY 71 PROTEIN"/>
    <property type="match status" value="1"/>
</dbReference>
<accession>A0AAV8C188</accession>
<comment type="cofactor">
    <cofactor evidence="4">
        <name>heme</name>
        <dbReference type="ChEBI" id="CHEBI:30413"/>
    </cofactor>
</comment>
<evidence type="ECO:0000256" key="1">
    <source>
        <dbReference type="ARBA" id="ARBA00010617"/>
    </source>
</evidence>
<dbReference type="Gene3D" id="1.10.630.10">
    <property type="entry name" value="Cytochrome P450"/>
    <property type="match status" value="1"/>
</dbReference>
<keyword evidence="4 5" id="KW-0349">Heme</keyword>
<evidence type="ECO:0000256" key="6">
    <source>
        <dbReference type="SAM" id="Phobius"/>
    </source>
</evidence>
<sequence>MKLLTNLIFDSPAVSIFLAVVSLFLLYTFTKKNYSRNNTHLPPHPPKLPFVGNLLQIGSLPHQSLNFLSLKYGPLMLVYLGETPYLIVSSSDMAEAAMRTYDLTFATRPPSVASEILLAGDMAFGPYGNIWRQMRKISTTHLLSSKNILTYKTMKEEEIRYMMQEVKNQACLSNGVAIDMSKILYSFANNIICRNVSGKFFRDEGKSDLFRELIEENVAILGAFSFSDLFPSLACLEGILGPNGKSKKHKIRWDKLLDEVIELHIQRRECGDDGDIHENFVDVLLSLQKDPEMCSHLSMENVKGLLMDMFAAGTDTTYIALEWAMAELLKNPNIMTKLQYEVRRIVRQNKIVTSKEVTEMPYLQAVIKETLRLHPPSPLLLPRQSMEECNINGYIIPKGIRVLVNFWAIGREIKSWETPYEFKPERFIGSEVDYKGTDFQFIPFGAGRRICPGMNFASSTVELALANLIYQFDWELPCGMTVDDFDMKEAPGFNTRKKEALRLIPKYRTSIHG</sequence>
<name>A0AAV8C188_9POAL</name>
<gene>
    <name evidence="7" type="ORF">LUZ62_082238</name>
</gene>
<keyword evidence="6" id="KW-0812">Transmembrane</keyword>
<feature type="binding site" description="axial binding residue" evidence="4">
    <location>
        <position position="451"/>
    </location>
    <ligand>
        <name>heme</name>
        <dbReference type="ChEBI" id="CHEBI:30413"/>
    </ligand>
    <ligandPart>
        <name>Fe</name>
        <dbReference type="ChEBI" id="CHEBI:18248"/>
    </ligandPart>
</feature>
<feature type="transmembrane region" description="Helical" evidence="6">
    <location>
        <begin position="7"/>
        <end position="29"/>
    </location>
</feature>
<dbReference type="GO" id="GO:0005506">
    <property type="term" value="F:iron ion binding"/>
    <property type="evidence" value="ECO:0007669"/>
    <property type="project" value="InterPro"/>
</dbReference>
<evidence type="ECO:0000256" key="4">
    <source>
        <dbReference type="PIRSR" id="PIRSR602401-1"/>
    </source>
</evidence>
<keyword evidence="8" id="KW-1185">Reference proteome</keyword>
<keyword evidence="5" id="KW-0560">Oxidoreductase</keyword>
<dbReference type="Proteomes" id="UP001140206">
    <property type="component" value="Chromosome 5"/>
</dbReference>
<dbReference type="GO" id="GO:0004497">
    <property type="term" value="F:monooxygenase activity"/>
    <property type="evidence" value="ECO:0007669"/>
    <property type="project" value="UniProtKB-KW"/>
</dbReference>
<dbReference type="PANTHER" id="PTHR47955:SF14">
    <property type="entry name" value="OS01G0543600 PROTEIN"/>
    <property type="match status" value="1"/>
</dbReference>
<dbReference type="PRINTS" id="PR00385">
    <property type="entry name" value="P450"/>
</dbReference>
<dbReference type="CDD" id="cd11072">
    <property type="entry name" value="CYP71-like"/>
    <property type="match status" value="1"/>
</dbReference>
<evidence type="ECO:0000313" key="8">
    <source>
        <dbReference type="Proteomes" id="UP001140206"/>
    </source>
</evidence>
<keyword evidence="2 4" id="KW-0479">Metal-binding</keyword>
<dbReference type="InterPro" id="IPR002401">
    <property type="entry name" value="Cyt_P450_E_grp-I"/>
</dbReference>
<dbReference type="SUPFAM" id="SSF48264">
    <property type="entry name" value="Cytochrome P450"/>
    <property type="match status" value="1"/>
</dbReference>
<keyword evidence="6" id="KW-1133">Transmembrane helix</keyword>
<evidence type="ECO:0000256" key="5">
    <source>
        <dbReference type="RuleBase" id="RU000461"/>
    </source>
</evidence>
<dbReference type="InterPro" id="IPR036396">
    <property type="entry name" value="Cyt_P450_sf"/>
</dbReference>
<dbReference type="GO" id="GO:0016705">
    <property type="term" value="F:oxidoreductase activity, acting on paired donors, with incorporation or reduction of molecular oxygen"/>
    <property type="evidence" value="ECO:0007669"/>
    <property type="project" value="InterPro"/>
</dbReference>
<dbReference type="EMBL" id="JAMFTS010000005">
    <property type="protein sequence ID" value="KAJ4747833.1"/>
    <property type="molecule type" value="Genomic_DNA"/>
</dbReference>
<reference evidence="7" key="1">
    <citation type="submission" date="2022-08" db="EMBL/GenBank/DDBJ databases">
        <authorList>
            <person name="Marques A."/>
        </authorList>
    </citation>
    <scope>NUCLEOTIDE SEQUENCE</scope>
    <source>
        <strain evidence="7">RhyPub2mFocal</strain>
        <tissue evidence="7">Leaves</tissue>
    </source>
</reference>
<organism evidence="7 8">
    <name type="scientific">Rhynchospora pubera</name>
    <dbReference type="NCBI Taxonomy" id="906938"/>
    <lineage>
        <taxon>Eukaryota</taxon>
        <taxon>Viridiplantae</taxon>
        <taxon>Streptophyta</taxon>
        <taxon>Embryophyta</taxon>
        <taxon>Tracheophyta</taxon>
        <taxon>Spermatophyta</taxon>
        <taxon>Magnoliopsida</taxon>
        <taxon>Liliopsida</taxon>
        <taxon>Poales</taxon>
        <taxon>Cyperaceae</taxon>
        <taxon>Cyperoideae</taxon>
        <taxon>Rhynchosporeae</taxon>
        <taxon>Rhynchospora</taxon>
    </lineage>
</organism>
<proteinExistence type="inferred from homology"/>
<keyword evidence="6" id="KW-0472">Membrane</keyword>
<dbReference type="PRINTS" id="PR00463">
    <property type="entry name" value="EP450I"/>
</dbReference>
<keyword evidence="3 4" id="KW-0408">Iron</keyword>
<dbReference type="InterPro" id="IPR017972">
    <property type="entry name" value="Cyt_P450_CS"/>
</dbReference>
<dbReference type="InterPro" id="IPR001128">
    <property type="entry name" value="Cyt_P450"/>
</dbReference>
<dbReference type="PROSITE" id="PS00086">
    <property type="entry name" value="CYTOCHROME_P450"/>
    <property type="match status" value="1"/>
</dbReference>
<comment type="caution">
    <text evidence="7">The sequence shown here is derived from an EMBL/GenBank/DDBJ whole genome shotgun (WGS) entry which is preliminary data.</text>
</comment>
<keyword evidence="5" id="KW-0503">Monooxygenase</keyword>
<dbReference type="AlphaFoldDB" id="A0AAV8C188"/>
<evidence type="ECO:0000256" key="3">
    <source>
        <dbReference type="ARBA" id="ARBA00023004"/>
    </source>
</evidence>